<name>A0A174BXP8_9FIRM</name>
<feature type="transmembrane region" description="Helical" evidence="1">
    <location>
        <begin position="115"/>
        <end position="137"/>
    </location>
</feature>
<dbReference type="EMBL" id="CYZD01000005">
    <property type="protein sequence ID" value="CUO05463.1"/>
    <property type="molecule type" value="Genomic_DNA"/>
</dbReference>
<organism evidence="2 3">
    <name type="scientific">Blautia obeum</name>
    <dbReference type="NCBI Taxonomy" id="40520"/>
    <lineage>
        <taxon>Bacteria</taxon>
        <taxon>Bacillati</taxon>
        <taxon>Bacillota</taxon>
        <taxon>Clostridia</taxon>
        <taxon>Lachnospirales</taxon>
        <taxon>Lachnospiraceae</taxon>
        <taxon>Blautia</taxon>
    </lineage>
</organism>
<dbReference type="InterPro" id="IPR005081">
    <property type="entry name" value="SpoIIGA"/>
</dbReference>
<dbReference type="Pfam" id="PF03419">
    <property type="entry name" value="Peptidase_U4"/>
    <property type="match status" value="1"/>
</dbReference>
<feature type="transmembrane region" description="Helical" evidence="1">
    <location>
        <begin position="61"/>
        <end position="80"/>
    </location>
</feature>
<feature type="transmembrane region" description="Helical" evidence="1">
    <location>
        <begin position="6"/>
        <end position="26"/>
    </location>
</feature>
<reference evidence="2 3" key="1">
    <citation type="submission" date="2015-09" db="EMBL/GenBank/DDBJ databases">
        <authorList>
            <consortium name="Pathogen Informatics"/>
        </authorList>
    </citation>
    <scope>NUCLEOTIDE SEQUENCE [LARGE SCALE GENOMIC DNA]</scope>
    <source>
        <strain evidence="2 3">2789STDY5608837</strain>
    </source>
</reference>
<keyword evidence="1" id="KW-0472">Membrane</keyword>
<dbReference type="Proteomes" id="UP000095409">
    <property type="component" value="Unassembled WGS sequence"/>
</dbReference>
<dbReference type="GeneID" id="79804882"/>
<dbReference type="AlphaFoldDB" id="A0A174BXP8"/>
<accession>A0A174BXP8</accession>
<gene>
    <name evidence="2" type="ORF">ERS852394_01387</name>
</gene>
<proteinExistence type="predicted"/>
<keyword evidence="1" id="KW-0812">Transmembrane</keyword>
<dbReference type="GO" id="GO:0030436">
    <property type="term" value="P:asexual sporulation"/>
    <property type="evidence" value="ECO:0007669"/>
    <property type="project" value="InterPro"/>
</dbReference>
<sequence>MHQEVYIDIVFAANLLMDYILLRLTGIVLRRKNSRRRCLAAAAVGALFACLNLYVRPGKTGVLTIVLRVVCAVFMIWIAYEIQDVKHMTGAALFFFGMTFLTGGFWMAVSENRRVTAVFFLSCAAVTYGGLSLMICLMEQIKESREHIYPVALKYHGQLQETYGLYDTGNRLCDTVTGAPVSVADPEILRSLLSEELTDRLLHLKERPEEIESTEIADLKPHYLSFQTVGREVQLILAVTLEDLCIQIPGERIHVSEPVFALSSEPFALGKEYKVILNSRLLH</sequence>
<dbReference type="GO" id="GO:0006508">
    <property type="term" value="P:proteolysis"/>
    <property type="evidence" value="ECO:0007669"/>
    <property type="project" value="InterPro"/>
</dbReference>
<dbReference type="RefSeq" id="WP_005428598.1">
    <property type="nucleotide sequence ID" value="NZ_CYZD01000005.1"/>
</dbReference>
<feature type="transmembrane region" description="Helical" evidence="1">
    <location>
        <begin position="92"/>
        <end position="109"/>
    </location>
</feature>
<keyword evidence="1" id="KW-1133">Transmembrane helix</keyword>
<feature type="transmembrane region" description="Helical" evidence="1">
    <location>
        <begin position="38"/>
        <end position="55"/>
    </location>
</feature>
<protein>
    <submittedName>
        <fullName evidence="2">Sigma-E processing peptidase SpoIIGA</fullName>
    </submittedName>
</protein>
<evidence type="ECO:0000313" key="2">
    <source>
        <dbReference type="EMBL" id="CUO05463.1"/>
    </source>
</evidence>
<dbReference type="GO" id="GO:0004190">
    <property type="term" value="F:aspartic-type endopeptidase activity"/>
    <property type="evidence" value="ECO:0007669"/>
    <property type="project" value="InterPro"/>
</dbReference>
<evidence type="ECO:0000313" key="3">
    <source>
        <dbReference type="Proteomes" id="UP000095409"/>
    </source>
</evidence>
<evidence type="ECO:0000256" key="1">
    <source>
        <dbReference type="SAM" id="Phobius"/>
    </source>
</evidence>